<name>A0AAD9PVF9_ACRCE</name>
<protein>
    <recommendedName>
        <fullName evidence="1">YqaJ viral recombinase domain-containing protein</fullName>
    </recommendedName>
</protein>
<reference evidence="2" key="1">
    <citation type="journal article" date="2023" name="G3 (Bethesda)">
        <title>Whole genome assembly and annotation of the endangered Caribbean coral Acropora cervicornis.</title>
        <authorList>
            <person name="Selwyn J.D."/>
            <person name="Vollmer S.V."/>
        </authorList>
    </citation>
    <scope>NUCLEOTIDE SEQUENCE</scope>
    <source>
        <strain evidence="2">K2</strain>
    </source>
</reference>
<dbReference type="CDD" id="cd22343">
    <property type="entry name" value="PDDEXK_lambda_exonuclease-like"/>
    <property type="match status" value="1"/>
</dbReference>
<comment type="caution">
    <text evidence="2">The sequence shown here is derived from an EMBL/GenBank/DDBJ whole genome shotgun (WGS) entry which is preliminary data.</text>
</comment>
<dbReference type="EMBL" id="JARQWQ010000122">
    <property type="protein sequence ID" value="KAK2549669.1"/>
    <property type="molecule type" value="Genomic_DNA"/>
</dbReference>
<organism evidence="2 3">
    <name type="scientific">Acropora cervicornis</name>
    <name type="common">Staghorn coral</name>
    <dbReference type="NCBI Taxonomy" id="6130"/>
    <lineage>
        <taxon>Eukaryota</taxon>
        <taxon>Metazoa</taxon>
        <taxon>Cnidaria</taxon>
        <taxon>Anthozoa</taxon>
        <taxon>Hexacorallia</taxon>
        <taxon>Scleractinia</taxon>
        <taxon>Astrocoeniina</taxon>
        <taxon>Acroporidae</taxon>
        <taxon>Acropora</taxon>
    </lineage>
</organism>
<dbReference type="Pfam" id="PF09588">
    <property type="entry name" value="YqaJ"/>
    <property type="match status" value="1"/>
</dbReference>
<dbReference type="InterPro" id="IPR019080">
    <property type="entry name" value="YqaJ_viral_recombinase"/>
</dbReference>
<dbReference type="PANTHER" id="PTHR47526:SF4">
    <property type="entry name" value="SWIM-TYPE DOMAIN-CONTAINING PROTEIN"/>
    <property type="match status" value="1"/>
</dbReference>
<evidence type="ECO:0000313" key="3">
    <source>
        <dbReference type="Proteomes" id="UP001249851"/>
    </source>
</evidence>
<dbReference type="Gene3D" id="3.90.320.10">
    <property type="match status" value="1"/>
</dbReference>
<dbReference type="AlphaFoldDB" id="A0AAD9PVF9"/>
<accession>A0AAD9PVF9</accession>
<reference evidence="2" key="2">
    <citation type="journal article" date="2023" name="Science">
        <title>Genomic signatures of disease resistance in endangered staghorn corals.</title>
        <authorList>
            <person name="Vollmer S.V."/>
            <person name="Selwyn J.D."/>
            <person name="Despard B.A."/>
            <person name="Roesel C.L."/>
        </authorList>
    </citation>
    <scope>NUCLEOTIDE SEQUENCE</scope>
    <source>
        <strain evidence="2">K2</strain>
    </source>
</reference>
<dbReference type="GO" id="GO:0006281">
    <property type="term" value="P:DNA repair"/>
    <property type="evidence" value="ECO:0007669"/>
    <property type="project" value="UniProtKB-ARBA"/>
</dbReference>
<dbReference type="Proteomes" id="UP001249851">
    <property type="component" value="Unassembled WGS sequence"/>
</dbReference>
<proteinExistence type="predicted"/>
<evidence type="ECO:0000313" key="2">
    <source>
        <dbReference type="EMBL" id="KAK2549669.1"/>
    </source>
</evidence>
<keyword evidence="3" id="KW-1185">Reference proteome</keyword>
<feature type="domain" description="YqaJ viral recombinase" evidence="1">
    <location>
        <begin position="198"/>
        <end position="309"/>
    </location>
</feature>
<sequence length="329" mass="36680">MRMSDKPLTPWIISHKDGKVLAAHCDCMAGLGESCSHVASLLWAVEAGAKKRDSLTVTDKKAYWVLPSAVKKVPYSKISDIVFSKYGGVNKRARIESKVPISSHDEILDFLSNVKAFCDSKPAVMALMKEFSDAYVPSSINEDLPPVLSTYFDKELSTAEHDTVMSVCEQKLFIYDINAKEQIAVEERTRKQANSRLWFRMRTGRVTASKFKSACVTDPLKPSHSLIMSICHPELVKFTNEATKWGCNHEAAAKEAYFQVQDNRHQGLKIEESGFFISTEYGFLGVTPDGLVSCKCCGNGVIEIKCPFCQDLLVALVVNKLEARRTTSY</sequence>
<dbReference type="PANTHER" id="PTHR47526">
    <property type="entry name" value="ATP-DEPENDENT DNA HELICASE"/>
    <property type="match status" value="1"/>
</dbReference>
<dbReference type="InterPro" id="IPR011335">
    <property type="entry name" value="Restrct_endonuc-II-like"/>
</dbReference>
<evidence type="ECO:0000259" key="1">
    <source>
        <dbReference type="Pfam" id="PF09588"/>
    </source>
</evidence>
<dbReference type="InterPro" id="IPR011604">
    <property type="entry name" value="PDDEXK-like_dom_sf"/>
</dbReference>
<gene>
    <name evidence="2" type="ORF">P5673_029791</name>
</gene>
<dbReference type="SUPFAM" id="SSF52980">
    <property type="entry name" value="Restriction endonuclease-like"/>
    <property type="match status" value="1"/>
</dbReference>